<dbReference type="SUPFAM" id="SSF51306">
    <property type="entry name" value="LexA/Signal peptidase"/>
    <property type="match status" value="1"/>
</dbReference>
<sequence length="188" mass="21550">MNKLRRGSAILEALQPVVLAFAVFMMIYLFLFQPHKVDGNSMLPSFQNMEYILTDKVSYKRGLPQRGDVIVFHAPPPANSDYIKRIIGMPGEVIMVKNGYVYINNIQLPEVYLPPSYLTLEKSFLRDGVPYPIPAGYYMALGDNRGYSSDSREFGPISRKAIVGKAWIRYWPLNRAGLIPHQRYRDFL</sequence>
<feature type="domain" description="Peptidase S26" evidence="7">
    <location>
        <begin position="12"/>
        <end position="171"/>
    </location>
</feature>
<keyword evidence="6" id="KW-0812">Transmembrane</keyword>
<dbReference type="Pfam" id="PF10502">
    <property type="entry name" value="Peptidase_S26"/>
    <property type="match status" value="1"/>
</dbReference>
<dbReference type="InterPro" id="IPR019757">
    <property type="entry name" value="Pept_S26A_signal_pept_1_Lys-AS"/>
</dbReference>
<dbReference type="PANTHER" id="PTHR43390:SF1">
    <property type="entry name" value="CHLOROPLAST PROCESSING PEPTIDASE"/>
    <property type="match status" value="1"/>
</dbReference>
<evidence type="ECO:0000256" key="3">
    <source>
        <dbReference type="ARBA" id="ARBA00013208"/>
    </source>
</evidence>
<comment type="similarity">
    <text evidence="2 6">Belongs to the peptidase S26 family.</text>
</comment>
<dbReference type="InterPro" id="IPR019533">
    <property type="entry name" value="Peptidase_S26"/>
</dbReference>
<dbReference type="EC" id="3.4.21.89" evidence="3 6"/>
<evidence type="ECO:0000256" key="1">
    <source>
        <dbReference type="ARBA" id="ARBA00000677"/>
    </source>
</evidence>
<feature type="transmembrane region" description="Helical" evidence="6">
    <location>
        <begin position="13"/>
        <end position="32"/>
    </location>
</feature>
<evidence type="ECO:0000256" key="5">
    <source>
        <dbReference type="PIRSR" id="PIRSR600223-1"/>
    </source>
</evidence>
<name>A0A0G1WXV7_9BACT</name>
<organism evidence="8 9">
    <name type="scientific">Candidatus Gottesmanbacteria bacterium GW2011_GWA1_48_13</name>
    <dbReference type="NCBI Taxonomy" id="1618439"/>
    <lineage>
        <taxon>Bacteria</taxon>
        <taxon>Candidatus Gottesmaniibacteriota</taxon>
    </lineage>
</organism>
<reference evidence="8 9" key="1">
    <citation type="journal article" date="2015" name="Nature">
        <title>rRNA introns, odd ribosomes, and small enigmatic genomes across a large radiation of phyla.</title>
        <authorList>
            <person name="Brown C.T."/>
            <person name="Hug L.A."/>
            <person name="Thomas B.C."/>
            <person name="Sharon I."/>
            <person name="Castelle C.J."/>
            <person name="Singh A."/>
            <person name="Wilkins M.J."/>
            <person name="Williams K.H."/>
            <person name="Banfield J.F."/>
        </authorList>
    </citation>
    <scope>NUCLEOTIDE SEQUENCE [LARGE SCALE GENOMIC DNA]</scope>
</reference>
<dbReference type="GO" id="GO:0006465">
    <property type="term" value="P:signal peptide processing"/>
    <property type="evidence" value="ECO:0007669"/>
    <property type="project" value="InterPro"/>
</dbReference>
<keyword evidence="4 6" id="KW-0378">Hydrolase</keyword>
<feature type="active site" evidence="5">
    <location>
        <position position="41"/>
    </location>
</feature>
<protein>
    <recommendedName>
        <fullName evidence="3 6">Signal peptidase I</fullName>
        <ecNumber evidence="3 6">3.4.21.89</ecNumber>
    </recommendedName>
</protein>
<keyword evidence="6" id="KW-0645">Protease</keyword>
<dbReference type="InterPro" id="IPR000223">
    <property type="entry name" value="Pept_S26A_signal_pept_1"/>
</dbReference>
<dbReference type="NCBIfam" id="TIGR02227">
    <property type="entry name" value="sigpep_I_bact"/>
    <property type="match status" value="1"/>
</dbReference>
<evidence type="ECO:0000313" key="8">
    <source>
        <dbReference type="EMBL" id="KKU95138.1"/>
    </source>
</evidence>
<evidence type="ECO:0000256" key="6">
    <source>
        <dbReference type="RuleBase" id="RU362042"/>
    </source>
</evidence>
<dbReference type="EMBL" id="LCPJ01000026">
    <property type="protein sequence ID" value="KKU95138.1"/>
    <property type="molecule type" value="Genomic_DNA"/>
</dbReference>
<dbReference type="GO" id="GO:0016020">
    <property type="term" value="C:membrane"/>
    <property type="evidence" value="ECO:0007669"/>
    <property type="project" value="UniProtKB-SubCell"/>
</dbReference>
<dbReference type="AlphaFoldDB" id="A0A0G1WXV7"/>
<accession>A0A0G1WXV7</accession>
<dbReference type="Gene3D" id="2.10.109.10">
    <property type="entry name" value="Umud Fragment, subunit A"/>
    <property type="match status" value="1"/>
</dbReference>
<gene>
    <name evidence="8" type="ORF">UY27_C0026G0005</name>
</gene>
<feature type="active site" evidence="5">
    <location>
        <position position="84"/>
    </location>
</feature>
<comment type="catalytic activity">
    <reaction evidence="1 6">
        <text>Cleavage of hydrophobic, N-terminal signal or leader sequences from secreted and periplasmic proteins.</text>
        <dbReference type="EC" id="3.4.21.89"/>
    </reaction>
</comment>
<dbReference type="InterPro" id="IPR036286">
    <property type="entry name" value="LexA/Signal_pep-like_sf"/>
</dbReference>
<evidence type="ECO:0000259" key="7">
    <source>
        <dbReference type="Pfam" id="PF10502"/>
    </source>
</evidence>
<keyword evidence="6" id="KW-0472">Membrane</keyword>
<dbReference type="PATRIC" id="fig|1618439.3.peg.588"/>
<evidence type="ECO:0000256" key="2">
    <source>
        <dbReference type="ARBA" id="ARBA00009370"/>
    </source>
</evidence>
<dbReference type="GO" id="GO:0009003">
    <property type="term" value="F:signal peptidase activity"/>
    <property type="evidence" value="ECO:0007669"/>
    <property type="project" value="UniProtKB-EC"/>
</dbReference>
<dbReference type="GO" id="GO:0004252">
    <property type="term" value="F:serine-type endopeptidase activity"/>
    <property type="evidence" value="ECO:0007669"/>
    <property type="project" value="InterPro"/>
</dbReference>
<evidence type="ECO:0000313" key="9">
    <source>
        <dbReference type="Proteomes" id="UP000034661"/>
    </source>
</evidence>
<comment type="caution">
    <text evidence="8">The sequence shown here is derived from an EMBL/GenBank/DDBJ whole genome shotgun (WGS) entry which is preliminary data.</text>
</comment>
<comment type="subcellular location">
    <subcellularLocation>
        <location evidence="6">Membrane</location>
        <topology evidence="6">Single-pass type II membrane protein</topology>
    </subcellularLocation>
</comment>
<proteinExistence type="inferred from homology"/>
<dbReference type="CDD" id="cd06530">
    <property type="entry name" value="S26_SPase_I"/>
    <property type="match status" value="1"/>
</dbReference>
<dbReference type="Proteomes" id="UP000034661">
    <property type="component" value="Unassembled WGS sequence"/>
</dbReference>
<dbReference type="PROSITE" id="PS00760">
    <property type="entry name" value="SPASE_I_2"/>
    <property type="match status" value="1"/>
</dbReference>
<dbReference type="PRINTS" id="PR00727">
    <property type="entry name" value="LEADERPTASE"/>
</dbReference>
<keyword evidence="6" id="KW-1133">Transmembrane helix</keyword>
<evidence type="ECO:0000256" key="4">
    <source>
        <dbReference type="ARBA" id="ARBA00022801"/>
    </source>
</evidence>
<dbReference type="PANTHER" id="PTHR43390">
    <property type="entry name" value="SIGNAL PEPTIDASE I"/>
    <property type="match status" value="1"/>
</dbReference>